<organism evidence="2 3">
    <name type="scientific">Synaphobranchus kaupii</name>
    <name type="common">Kaup's arrowtooth eel</name>
    <dbReference type="NCBI Taxonomy" id="118154"/>
    <lineage>
        <taxon>Eukaryota</taxon>
        <taxon>Metazoa</taxon>
        <taxon>Chordata</taxon>
        <taxon>Craniata</taxon>
        <taxon>Vertebrata</taxon>
        <taxon>Euteleostomi</taxon>
        <taxon>Actinopterygii</taxon>
        <taxon>Neopterygii</taxon>
        <taxon>Teleostei</taxon>
        <taxon>Anguilliformes</taxon>
        <taxon>Synaphobranchidae</taxon>
        <taxon>Synaphobranchus</taxon>
    </lineage>
</organism>
<gene>
    <name evidence="2" type="ORF">SKAU_G00253980</name>
</gene>
<protein>
    <submittedName>
        <fullName evidence="2">Uncharacterized protein</fullName>
    </submittedName>
</protein>
<dbReference type="AlphaFoldDB" id="A0A9Q1F3F2"/>
<dbReference type="Proteomes" id="UP001152622">
    <property type="component" value="Chromosome 9"/>
</dbReference>
<keyword evidence="3" id="KW-1185">Reference proteome</keyword>
<feature type="region of interest" description="Disordered" evidence="1">
    <location>
        <begin position="57"/>
        <end position="91"/>
    </location>
</feature>
<proteinExistence type="predicted"/>
<comment type="caution">
    <text evidence="2">The sequence shown here is derived from an EMBL/GenBank/DDBJ whole genome shotgun (WGS) entry which is preliminary data.</text>
</comment>
<evidence type="ECO:0000256" key="1">
    <source>
        <dbReference type="SAM" id="MobiDB-lite"/>
    </source>
</evidence>
<feature type="compositionally biased region" description="Pro residues" evidence="1">
    <location>
        <begin position="73"/>
        <end position="83"/>
    </location>
</feature>
<dbReference type="EMBL" id="JAINUF010000009">
    <property type="protein sequence ID" value="KAJ8350268.1"/>
    <property type="molecule type" value="Genomic_DNA"/>
</dbReference>
<name>A0A9Q1F3F2_SYNKA</name>
<reference evidence="2" key="1">
    <citation type="journal article" date="2023" name="Science">
        <title>Genome structures resolve the early diversification of teleost fishes.</title>
        <authorList>
            <person name="Parey E."/>
            <person name="Louis A."/>
            <person name="Montfort J."/>
            <person name="Bouchez O."/>
            <person name="Roques C."/>
            <person name="Iampietro C."/>
            <person name="Lluch J."/>
            <person name="Castinel A."/>
            <person name="Donnadieu C."/>
            <person name="Desvignes T."/>
            <person name="Floi Bucao C."/>
            <person name="Jouanno E."/>
            <person name="Wen M."/>
            <person name="Mejri S."/>
            <person name="Dirks R."/>
            <person name="Jansen H."/>
            <person name="Henkel C."/>
            <person name="Chen W.J."/>
            <person name="Zahm M."/>
            <person name="Cabau C."/>
            <person name="Klopp C."/>
            <person name="Thompson A.W."/>
            <person name="Robinson-Rechavi M."/>
            <person name="Braasch I."/>
            <person name="Lecointre G."/>
            <person name="Bobe J."/>
            <person name="Postlethwait J.H."/>
            <person name="Berthelot C."/>
            <person name="Roest Crollius H."/>
            <person name="Guiguen Y."/>
        </authorList>
    </citation>
    <scope>NUCLEOTIDE SEQUENCE</scope>
    <source>
        <strain evidence="2">WJC10195</strain>
    </source>
</reference>
<evidence type="ECO:0000313" key="2">
    <source>
        <dbReference type="EMBL" id="KAJ8350268.1"/>
    </source>
</evidence>
<sequence length="130" mass="13877">MELKPVSPTEGVQVHTGERGTLFFTVLENAQPVQGRTFWKMLGSALADVTTVPLDDRAQALKQNHAGGAAHPGPVPDAPPPPTSFSVPLQQGQPMTQFPRFTLALPPHPNTPLCPLFLPSETRLDPGVAV</sequence>
<evidence type="ECO:0000313" key="3">
    <source>
        <dbReference type="Proteomes" id="UP001152622"/>
    </source>
</evidence>
<accession>A0A9Q1F3F2</accession>